<evidence type="ECO:0000313" key="3">
    <source>
        <dbReference type="Proteomes" id="UP000650628"/>
    </source>
</evidence>
<reference evidence="2 3" key="1">
    <citation type="submission" date="2021-01" db="EMBL/GenBank/DDBJ databases">
        <title>Whole genome shotgun sequence of Planotetraspora mira NBRC 15435.</title>
        <authorList>
            <person name="Komaki H."/>
            <person name="Tamura T."/>
        </authorList>
    </citation>
    <scope>NUCLEOTIDE SEQUENCE [LARGE SCALE GENOMIC DNA]</scope>
    <source>
        <strain evidence="2 3">NBRC 15435</strain>
    </source>
</reference>
<keyword evidence="1" id="KW-1133">Transmembrane helix</keyword>
<dbReference type="AlphaFoldDB" id="A0A8J3U0M0"/>
<organism evidence="2 3">
    <name type="scientific">Planotetraspora mira</name>
    <dbReference type="NCBI Taxonomy" id="58121"/>
    <lineage>
        <taxon>Bacteria</taxon>
        <taxon>Bacillati</taxon>
        <taxon>Actinomycetota</taxon>
        <taxon>Actinomycetes</taxon>
        <taxon>Streptosporangiales</taxon>
        <taxon>Streptosporangiaceae</taxon>
        <taxon>Planotetraspora</taxon>
    </lineage>
</organism>
<evidence type="ECO:0000313" key="2">
    <source>
        <dbReference type="EMBL" id="GII30615.1"/>
    </source>
</evidence>
<dbReference type="Proteomes" id="UP000650628">
    <property type="component" value="Unassembled WGS sequence"/>
</dbReference>
<sequence>MPLVSLDPSRWTKAGYIRKVTKGRDFYVAGTSPRGGDAMKKIVAVAVLAAMTMLGAVAAAYADGRHRADGRQQEEVSSAQYHILLGQCRFGDTAGARAQCRTDVKRNYRIGARNPDLDCRTYSSVSVCGELTLSPREQACVSESVGGGLTFRRAEVECYAFG</sequence>
<gene>
    <name evidence="2" type="ORF">Pmi06nite_40570</name>
</gene>
<comment type="caution">
    <text evidence="2">The sequence shown here is derived from an EMBL/GenBank/DDBJ whole genome shotgun (WGS) entry which is preliminary data.</text>
</comment>
<keyword evidence="3" id="KW-1185">Reference proteome</keyword>
<proteinExistence type="predicted"/>
<dbReference type="EMBL" id="BOOO01000020">
    <property type="protein sequence ID" value="GII30615.1"/>
    <property type="molecule type" value="Genomic_DNA"/>
</dbReference>
<keyword evidence="1" id="KW-0812">Transmembrane</keyword>
<name>A0A8J3U0M0_9ACTN</name>
<evidence type="ECO:0000256" key="1">
    <source>
        <dbReference type="SAM" id="Phobius"/>
    </source>
</evidence>
<keyword evidence="1" id="KW-0472">Membrane</keyword>
<protein>
    <submittedName>
        <fullName evidence="2">Uncharacterized protein</fullName>
    </submittedName>
</protein>
<feature type="transmembrane region" description="Helical" evidence="1">
    <location>
        <begin position="42"/>
        <end position="62"/>
    </location>
</feature>
<accession>A0A8J3U0M0</accession>